<evidence type="ECO:0000259" key="5">
    <source>
        <dbReference type="PROSITE" id="PS50893"/>
    </source>
</evidence>
<dbReference type="PROSITE" id="PS50893">
    <property type="entry name" value="ABC_TRANSPORTER_2"/>
    <property type="match status" value="1"/>
</dbReference>
<dbReference type="Pfam" id="PF00005">
    <property type="entry name" value="ABC_tran"/>
    <property type="match status" value="1"/>
</dbReference>
<keyword evidence="1" id="KW-0813">Transport</keyword>
<evidence type="ECO:0000313" key="7">
    <source>
        <dbReference type="Proteomes" id="UP001610631"/>
    </source>
</evidence>
<dbReference type="InterPro" id="IPR003439">
    <property type="entry name" value="ABC_transporter-like_ATP-bd"/>
</dbReference>
<evidence type="ECO:0000256" key="4">
    <source>
        <dbReference type="SAM" id="MobiDB-lite"/>
    </source>
</evidence>
<feature type="region of interest" description="Disordered" evidence="4">
    <location>
        <begin position="284"/>
        <end position="306"/>
    </location>
</feature>
<dbReference type="CDD" id="cd03230">
    <property type="entry name" value="ABC_DR_subfamily_A"/>
    <property type="match status" value="1"/>
</dbReference>
<dbReference type="Proteomes" id="UP001610631">
    <property type="component" value="Unassembled WGS sequence"/>
</dbReference>
<comment type="caution">
    <text evidence="6">The sequence shown here is derived from an EMBL/GenBank/DDBJ whole genome shotgun (WGS) entry which is preliminary data.</text>
</comment>
<dbReference type="Gene3D" id="3.40.50.300">
    <property type="entry name" value="P-loop containing nucleotide triphosphate hydrolases"/>
    <property type="match status" value="1"/>
</dbReference>
<dbReference type="PANTHER" id="PTHR42939:SF1">
    <property type="entry name" value="ABC TRANSPORTER ATP-BINDING PROTEIN ALBC-RELATED"/>
    <property type="match status" value="1"/>
</dbReference>
<accession>A0ABW7PH91</accession>
<dbReference type="GO" id="GO:0005524">
    <property type="term" value="F:ATP binding"/>
    <property type="evidence" value="ECO:0007669"/>
    <property type="project" value="UniProtKB-KW"/>
</dbReference>
<feature type="region of interest" description="Disordered" evidence="4">
    <location>
        <begin position="1"/>
        <end position="27"/>
    </location>
</feature>
<gene>
    <name evidence="6" type="ORF">WDV06_19125</name>
</gene>
<organism evidence="6 7">
    <name type="scientific">Streptomyces racemochromogenes</name>
    <dbReference type="NCBI Taxonomy" id="67353"/>
    <lineage>
        <taxon>Bacteria</taxon>
        <taxon>Bacillati</taxon>
        <taxon>Actinomycetota</taxon>
        <taxon>Actinomycetes</taxon>
        <taxon>Kitasatosporales</taxon>
        <taxon>Streptomycetaceae</taxon>
        <taxon>Streptomyces</taxon>
    </lineage>
</organism>
<dbReference type="RefSeq" id="WP_395510976.1">
    <property type="nucleotide sequence ID" value="NZ_JBBDHD010000047.1"/>
</dbReference>
<dbReference type="EMBL" id="JBBDHD010000047">
    <property type="protein sequence ID" value="MFH7597192.1"/>
    <property type="molecule type" value="Genomic_DNA"/>
</dbReference>
<keyword evidence="7" id="KW-1185">Reference proteome</keyword>
<evidence type="ECO:0000256" key="3">
    <source>
        <dbReference type="ARBA" id="ARBA00022840"/>
    </source>
</evidence>
<name>A0ABW7PH91_9ACTN</name>
<feature type="domain" description="ABC transporter" evidence="5">
    <location>
        <begin position="25"/>
        <end position="250"/>
    </location>
</feature>
<dbReference type="PANTHER" id="PTHR42939">
    <property type="entry name" value="ABC TRANSPORTER ATP-BINDING PROTEIN ALBC-RELATED"/>
    <property type="match status" value="1"/>
</dbReference>
<dbReference type="InterPro" id="IPR051782">
    <property type="entry name" value="ABC_Transporter_VariousFunc"/>
</dbReference>
<sequence length="344" mass="36192">MSDPHHAPDHEPDPVPGPMPGPAALHAAGLGRQFPGRRALRDCDVELPPGRVTALVGPNGAGKSTLLQLAAGLLRPTTGRIRVFGHAPGTAEARRRTAFLAQDKPLHARFTVAETLRLGRELNPRQWDQAAAERLVRGGDVPFGARIGSLSGGSRTRVALALVLGKRADLLLLDEPLADLDPLARHEIMGLLMAEAAERGTSIVLSSHVLAELEDVCDHVLLLKDGAVRLAGDVDALREGHTRLTGRADPMERDGLPRGFDRSAVVHAAVGGRQVTVLVRNGSADPAAAAPRPARTAPDRAGSVPPVAADERWIAETPSLEALLLAHLRSPDPVADTSAKEAAA</sequence>
<proteinExistence type="predicted"/>
<keyword evidence="2" id="KW-0547">Nucleotide-binding</keyword>
<feature type="compositionally biased region" description="Low complexity" evidence="4">
    <location>
        <begin position="284"/>
        <end position="301"/>
    </location>
</feature>
<feature type="compositionally biased region" description="Basic and acidic residues" evidence="4">
    <location>
        <begin position="1"/>
        <end position="13"/>
    </location>
</feature>
<evidence type="ECO:0000256" key="2">
    <source>
        <dbReference type="ARBA" id="ARBA00022741"/>
    </source>
</evidence>
<dbReference type="SMART" id="SM00382">
    <property type="entry name" value="AAA"/>
    <property type="match status" value="1"/>
</dbReference>
<dbReference type="SUPFAM" id="SSF52540">
    <property type="entry name" value="P-loop containing nucleoside triphosphate hydrolases"/>
    <property type="match status" value="1"/>
</dbReference>
<dbReference type="InterPro" id="IPR003593">
    <property type="entry name" value="AAA+_ATPase"/>
</dbReference>
<dbReference type="InterPro" id="IPR027417">
    <property type="entry name" value="P-loop_NTPase"/>
</dbReference>
<reference evidence="6 7" key="1">
    <citation type="submission" date="2024-03" db="EMBL/GenBank/DDBJ databases">
        <title>Whole genome sequencing of Streptomyces racemochromogenes, to identify antimicrobial biosynthetic gene clusters.</title>
        <authorList>
            <person name="Suryawanshi P."/>
            <person name="Krishnaraj P.U."/>
            <person name="Arun Y.P."/>
            <person name="Suryawanshi M.P."/>
            <person name="Rakshit O."/>
        </authorList>
    </citation>
    <scope>NUCLEOTIDE SEQUENCE [LARGE SCALE GENOMIC DNA]</scope>
    <source>
        <strain evidence="6 7">AUDT626</strain>
    </source>
</reference>
<keyword evidence="3 6" id="KW-0067">ATP-binding</keyword>
<evidence type="ECO:0000256" key="1">
    <source>
        <dbReference type="ARBA" id="ARBA00022448"/>
    </source>
</evidence>
<protein>
    <submittedName>
        <fullName evidence="6">ABC transporter ATP-binding protein</fullName>
    </submittedName>
</protein>
<evidence type="ECO:0000313" key="6">
    <source>
        <dbReference type="EMBL" id="MFH7597192.1"/>
    </source>
</evidence>